<dbReference type="AlphaFoldDB" id="A0AAV4LRN4"/>
<dbReference type="Proteomes" id="UP001497744">
    <property type="component" value="Unassembled WGS sequence"/>
</dbReference>
<keyword evidence="2" id="KW-1185">Reference proteome</keyword>
<organism evidence="1 2">
    <name type="scientific">Babesia caballi</name>
    <dbReference type="NCBI Taxonomy" id="5871"/>
    <lineage>
        <taxon>Eukaryota</taxon>
        <taxon>Sar</taxon>
        <taxon>Alveolata</taxon>
        <taxon>Apicomplexa</taxon>
        <taxon>Aconoidasida</taxon>
        <taxon>Piroplasmida</taxon>
        <taxon>Babesiidae</taxon>
        <taxon>Babesia</taxon>
    </lineage>
</organism>
<evidence type="ECO:0000313" key="1">
    <source>
        <dbReference type="EMBL" id="GIX62649.1"/>
    </source>
</evidence>
<dbReference type="RefSeq" id="XP_067714718.1">
    <property type="nucleotide sequence ID" value="XM_067858617.1"/>
</dbReference>
<dbReference type="EMBL" id="BPLF01000002">
    <property type="protein sequence ID" value="GIX62649.1"/>
    <property type="molecule type" value="Genomic_DNA"/>
</dbReference>
<protein>
    <submittedName>
        <fullName evidence="1">Protein transporter sec24</fullName>
    </submittedName>
</protein>
<name>A0AAV4LRN4_BABCB</name>
<proteinExistence type="predicted"/>
<sequence>MRQRVGLVAIQQPRSRSKRLQIQRVDVRQRRLVARLLYRAQRGRVAVDDPRAGPLQSLPLVRQTLEAPARVPHQRAYDGLVGRRTLTRIRCRRGDFGVVDHRGEVLREQVSRTEGVADVRLERHFVARVVQQFAQRVLSLFVFVFASHFFAAEDVGRVREQDLGDLDVVLPARYLGQIRVHGGGLRYPHGLRHVLGFSIRGRGGWCGRRGSLAVEGGHMQADGRVGIRMGSVI</sequence>
<gene>
    <name evidence="1" type="ORF">BcabD6B2_20840</name>
</gene>
<evidence type="ECO:0000313" key="2">
    <source>
        <dbReference type="Proteomes" id="UP001497744"/>
    </source>
</evidence>
<comment type="caution">
    <text evidence="1">The sequence shown here is derived from an EMBL/GenBank/DDBJ whole genome shotgun (WGS) entry which is preliminary data.</text>
</comment>
<dbReference type="GeneID" id="94194130"/>
<accession>A0AAV4LRN4</accession>
<reference evidence="1 2" key="1">
    <citation type="submission" date="2021-06" db="EMBL/GenBank/DDBJ databases">
        <title>Genome sequence of Babesia caballi.</title>
        <authorList>
            <person name="Yamagishi J."/>
            <person name="Kidaka T."/>
            <person name="Ochi A."/>
        </authorList>
    </citation>
    <scope>NUCLEOTIDE SEQUENCE [LARGE SCALE GENOMIC DNA]</scope>
    <source>
        <strain evidence="1">USDA-D6B2</strain>
    </source>
</reference>